<dbReference type="AlphaFoldDB" id="A0A8S1H874"/>
<keyword evidence="3" id="KW-1185">Reference proteome</keyword>
<evidence type="ECO:0000313" key="2">
    <source>
        <dbReference type="EMBL" id="CAD6191362.1"/>
    </source>
</evidence>
<sequence>MTRGPKRLMTYLRRVKVNQTDRDATRIASSCPKYRYSGRERHGGSRRLFVLRRSLLPRDPNSKNKEKVRSGASPNQKHGNNKPLRNESLPTSSFFGGYRIRSVTTFRSLSIKLYQISGDTAMLLLRSLALTCVLILAVAGQDLSCRDPQFLACQYTLAQQVGLNDTVSSQLFKDYTIMYNYFLYMYGRNPGTTADMVQVCNALETFNACMYGNRGCLDISNLLKKTDLINAYFSDGTMAQYAGFNCGPGVNTLLHEGLGCAQRVMKNYQNTLIGCINSYQSSVTHDAKNGCTYVDSLIKCWSAPFSTSPCRRTNSADVWWACESNRVFSLNQFPNCGNTCDLVRGPFMTSEYLDTHHKVVDGVHHYKIPDYVTKIDGKLVTVEGKWMSD</sequence>
<feature type="compositionally biased region" description="Basic and acidic residues" evidence="1">
    <location>
        <begin position="60"/>
        <end position="69"/>
    </location>
</feature>
<dbReference type="EMBL" id="CAJGYM010000020">
    <property type="protein sequence ID" value="CAD6191362.1"/>
    <property type="molecule type" value="Genomic_DNA"/>
</dbReference>
<protein>
    <submittedName>
        <fullName evidence="2">Uncharacterized protein</fullName>
    </submittedName>
</protein>
<proteinExistence type="predicted"/>
<name>A0A8S1H874_9PELO</name>
<dbReference type="PANTHER" id="PTHR34311:SF5">
    <property type="entry name" value="SECRETED PROTEIN"/>
    <property type="match status" value="1"/>
</dbReference>
<gene>
    <name evidence="2" type="ORF">CAUJ_LOCUS7281</name>
</gene>
<reference evidence="2" key="1">
    <citation type="submission" date="2020-10" db="EMBL/GenBank/DDBJ databases">
        <authorList>
            <person name="Kikuchi T."/>
        </authorList>
    </citation>
    <scope>NUCLEOTIDE SEQUENCE</scope>
    <source>
        <strain evidence="2">NKZ352</strain>
    </source>
</reference>
<dbReference type="OrthoDB" id="5823675at2759"/>
<accession>A0A8S1H874</accession>
<dbReference type="Proteomes" id="UP000835052">
    <property type="component" value="Unassembled WGS sequence"/>
</dbReference>
<feature type="region of interest" description="Disordered" evidence="1">
    <location>
        <begin position="56"/>
        <end position="88"/>
    </location>
</feature>
<organism evidence="2 3">
    <name type="scientific">Caenorhabditis auriculariae</name>
    <dbReference type="NCBI Taxonomy" id="2777116"/>
    <lineage>
        <taxon>Eukaryota</taxon>
        <taxon>Metazoa</taxon>
        <taxon>Ecdysozoa</taxon>
        <taxon>Nematoda</taxon>
        <taxon>Chromadorea</taxon>
        <taxon>Rhabditida</taxon>
        <taxon>Rhabditina</taxon>
        <taxon>Rhabditomorpha</taxon>
        <taxon>Rhabditoidea</taxon>
        <taxon>Rhabditidae</taxon>
        <taxon>Peloderinae</taxon>
        <taxon>Caenorhabditis</taxon>
    </lineage>
</organism>
<evidence type="ECO:0000313" key="3">
    <source>
        <dbReference type="Proteomes" id="UP000835052"/>
    </source>
</evidence>
<comment type="caution">
    <text evidence="2">The sequence shown here is derived from an EMBL/GenBank/DDBJ whole genome shotgun (WGS) entry which is preliminary data.</text>
</comment>
<evidence type="ECO:0000256" key="1">
    <source>
        <dbReference type="SAM" id="MobiDB-lite"/>
    </source>
</evidence>
<dbReference type="PANTHER" id="PTHR34311">
    <property type="entry name" value="PROTEIN CBG21698-RELATED"/>
    <property type="match status" value="1"/>
</dbReference>